<accession>A0A1U7D923</accession>
<dbReference type="KEGG" id="tpro:Ga0080559_TMP3881"/>
<dbReference type="EMBL" id="CP014796">
    <property type="protein sequence ID" value="APX24677.1"/>
    <property type="molecule type" value="Genomic_DNA"/>
</dbReference>
<reference evidence="2 3" key="1">
    <citation type="submission" date="2016-03" db="EMBL/GenBank/DDBJ databases">
        <title>Deep-sea bacteria in the southern Pacific.</title>
        <authorList>
            <person name="Tang K."/>
        </authorList>
    </citation>
    <scope>NUCLEOTIDE SEQUENCE [LARGE SCALE GENOMIC DNA]</scope>
    <source>
        <strain evidence="2 3">JLT2016</strain>
    </source>
</reference>
<proteinExistence type="predicted"/>
<dbReference type="AlphaFoldDB" id="A0A1U7D923"/>
<sequence>MINTWKRQGIEGTTGLFSGEAESKDAEKEGEIEKLHP</sequence>
<name>A0A1U7D923_9RHOB</name>
<gene>
    <name evidence="2" type="ORF">Ga0080559_TMP3881</name>
</gene>
<organism evidence="2 3">
    <name type="scientific">Salipiger profundus</name>
    <dbReference type="NCBI Taxonomy" id="1229727"/>
    <lineage>
        <taxon>Bacteria</taxon>
        <taxon>Pseudomonadati</taxon>
        <taxon>Pseudomonadota</taxon>
        <taxon>Alphaproteobacteria</taxon>
        <taxon>Rhodobacterales</taxon>
        <taxon>Roseobacteraceae</taxon>
        <taxon>Salipiger</taxon>
    </lineage>
</organism>
<keyword evidence="3" id="KW-1185">Reference proteome</keyword>
<evidence type="ECO:0000313" key="3">
    <source>
        <dbReference type="Proteomes" id="UP000186559"/>
    </source>
</evidence>
<evidence type="ECO:0000256" key="1">
    <source>
        <dbReference type="SAM" id="MobiDB-lite"/>
    </source>
</evidence>
<feature type="compositionally biased region" description="Basic and acidic residues" evidence="1">
    <location>
        <begin position="21"/>
        <end position="37"/>
    </location>
</feature>
<dbReference type="Proteomes" id="UP000186559">
    <property type="component" value="Chromosome"/>
</dbReference>
<evidence type="ECO:0000313" key="2">
    <source>
        <dbReference type="EMBL" id="APX24677.1"/>
    </source>
</evidence>
<protein>
    <submittedName>
        <fullName evidence="2">Uncharacterized protein</fullName>
    </submittedName>
</protein>
<feature type="region of interest" description="Disordered" evidence="1">
    <location>
        <begin position="1"/>
        <end position="37"/>
    </location>
</feature>